<gene>
    <name evidence="2" type="ORF">GETHLI_22950</name>
</gene>
<comment type="caution">
    <text evidence="2">The sequence shown here is derived from an EMBL/GenBank/DDBJ whole genome shotgun (WGS) entry which is preliminary data.</text>
</comment>
<reference evidence="2 3" key="1">
    <citation type="journal article" date="2023" name="Antonie Van Leeuwenhoek">
        <title>Mesoterricola silvestris gen. nov., sp. nov., Mesoterricola sediminis sp. nov., Geothrix oryzae sp. nov., Geothrix edaphica sp. nov., Geothrix rubra sp. nov., and Geothrix limicola sp. nov., six novel members of Acidobacteriota isolated from soils.</title>
        <authorList>
            <person name="Itoh H."/>
            <person name="Sugisawa Y."/>
            <person name="Mise K."/>
            <person name="Xu Z."/>
            <person name="Kuniyasu M."/>
            <person name="Ushijima N."/>
            <person name="Kawano K."/>
            <person name="Kobayashi E."/>
            <person name="Shiratori Y."/>
            <person name="Masuda Y."/>
            <person name="Senoo K."/>
        </authorList>
    </citation>
    <scope>NUCLEOTIDE SEQUENCE [LARGE SCALE GENOMIC DNA]</scope>
    <source>
        <strain evidence="2 3">Red804</strain>
    </source>
</reference>
<keyword evidence="3" id="KW-1185">Reference proteome</keyword>
<dbReference type="EMBL" id="BSDE01000004">
    <property type="protein sequence ID" value="GLH73793.1"/>
    <property type="molecule type" value="Genomic_DNA"/>
</dbReference>
<sequence length="207" mass="23007">MALWKGRWFLVRRLILSSLLVLSMPAVAQEGLRYRMQLWMRGDSEPLETRFRLQSTAGTKSHNKVQKPRMGGWRLESDRTQGTPYAQAMLLGRAERLLYLAGPSPQTRQEPILLRFGSRSLPVWSLEIPAGLHASTVLVEIGPKLLALCDFSARFEDGDVARMELHLEGLDSTASLAPAEAGTALLSTLQSLAREAHQEAESSVTVR</sequence>
<protein>
    <submittedName>
        <fullName evidence="2">Uncharacterized protein</fullName>
    </submittedName>
</protein>
<accession>A0ABQ5QGH8</accession>
<evidence type="ECO:0000256" key="1">
    <source>
        <dbReference type="SAM" id="MobiDB-lite"/>
    </source>
</evidence>
<evidence type="ECO:0000313" key="3">
    <source>
        <dbReference type="Proteomes" id="UP001165069"/>
    </source>
</evidence>
<dbReference type="Proteomes" id="UP001165069">
    <property type="component" value="Unassembled WGS sequence"/>
</dbReference>
<name>A0ABQ5QGH8_9BACT</name>
<proteinExistence type="predicted"/>
<evidence type="ECO:0000313" key="2">
    <source>
        <dbReference type="EMBL" id="GLH73793.1"/>
    </source>
</evidence>
<feature type="region of interest" description="Disordered" evidence="1">
    <location>
        <begin position="56"/>
        <end position="77"/>
    </location>
</feature>
<organism evidence="2 3">
    <name type="scientific">Geothrix limicola</name>
    <dbReference type="NCBI Taxonomy" id="2927978"/>
    <lineage>
        <taxon>Bacteria</taxon>
        <taxon>Pseudomonadati</taxon>
        <taxon>Acidobacteriota</taxon>
        <taxon>Holophagae</taxon>
        <taxon>Holophagales</taxon>
        <taxon>Holophagaceae</taxon>
        <taxon>Geothrix</taxon>
    </lineage>
</organism>